<dbReference type="PROSITE" id="PS51686">
    <property type="entry name" value="SAM_MT_RSMB_NOP"/>
    <property type="match status" value="1"/>
</dbReference>
<dbReference type="OrthoDB" id="6093671at2759"/>
<dbReference type="Proteomes" id="UP000735874">
    <property type="component" value="Unassembled WGS sequence"/>
</dbReference>
<dbReference type="InterPro" id="IPR057285">
    <property type="entry name" value="Pre-PUA_NSUN2"/>
</dbReference>
<evidence type="ECO:0000313" key="12">
    <source>
        <dbReference type="EMBL" id="KAG3226838.1"/>
    </source>
</evidence>
<dbReference type="GO" id="GO:0003723">
    <property type="term" value="F:RNA binding"/>
    <property type="evidence" value="ECO:0007669"/>
    <property type="project" value="UniProtKB-UniRule"/>
</dbReference>
<sequence length="664" mass="73148">MNGAALGSDSAAASAKQPLIMQYYLRQGIIRPEEAAQVRATLGAPLPACFRVNPMSSVAASIIDRLNNEFPKAFASVSHLDGQPLTPPRELSWYSAKHGRAWQLDCGKTALTKGARENSAIQDFRAFLLYHTAEGNLSRQEAVSMIPALLLDVHPHHHVLDMCAAPGSKTTQIMEALISDKSLTDAKGFVVANDANEKRGYLLVHQLQRLGLDNFVVTCHEGQEFPGLYDPKHDFELQRTNVFDRVLCDVPCSGDGTIRKNRNLWGRWAPGSALTLHPIQIDLGLRAAALLRDNGDSIMTYSTCSLNPVENEAVVAELLRRADGALELVDCSEMLPGLVTRPGVTSWSVAWQARTAKGEARAPLQWFDQYESVPDFLQGSRIPRSMFPPADEEIRKVLPRCLRLFPTDQNTGGFFVAVLRKVRNAGLPGRHQRGLSSYEVAATASGERKPSRKAQKLAEQGIVLHNDDEKQVKMVKQTYTKLRADRWEQIKEFYGIADSFPHANLYSRSEGTSSVCLVNPSIREAILAGEHPHILDTGLRVFARVQAAGKLWFRLTEEGLEQMLPFITKRKASATTEDLVAIVSAPGNDTKQVAFGIERCSELLQESAAAVRENSGVGPMLMVLPESARNLQLPTALPVWVGDKTLTLLVDKATRDRMAHASQQ</sequence>
<dbReference type="VEuPathDB" id="FungiDB:PC110_g707"/>
<keyword evidence="3 6" id="KW-0808">Transferase</keyword>
<feature type="binding site" evidence="6">
    <location>
        <begin position="163"/>
        <end position="169"/>
    </location>
    <ligand>
        <name>S-adenosyl-L-methionine</name>
        <dbReference type="ChEBI" id="CHEBI:59789"/>
    </ligand>
</feature>
<dbReference type="EMBL" id="RCMI01000069">
    <property type="protein sequence ID" value="KAG2938044.1"/>
    <property type="molecule type" value="Genomic_DNA"/>
</dbReference>
<dbReference type="Pfam" id="PF01189">
    <property type="entry name" value="Methyltr_RsmB-F"/>
    <property type="match status" value="1"/>
</dbReference>
<dbReference type="STRING" id="29920.A0A329T379"/>
<protein>
    <submittedName>
        <fullName evidence="13">tRNA (Cytosine(34)-C(5))-methyltransferase</fullName>
    </submittedName>
</protein>
<evidence type="ECO:0000313" key="10">
    <source>
        <dbReference type="EMBL" id="KAG2955004.1"/>
    </source>
</evidence>
<evidence type="ECO:0000256" key="3">
    <source>
        <dbReference type="ARBA" id="ARBA00022679"/>
    </source>
</evidence>
<dbReference type="EMBL" id="RCMK01000008">
    <property type="protein sequence ID" value="KAG2955004.1"/>
    <property type="molecule type" value="Genomic_DNA"/>
</dbReference>
<feature type="binding site" evidence="6">
    <location>
        <position position="194"/>
    </location>
    <ligand>
        <name>S-adenosyl-L-methionine</name>
        <dbReference type="ChEBI" id="CHEBI:59789"/>
    </ligand>
</feature>
<evidence type="ECO:0000313" key="8">
    <source>
        <dbReference type="EMBL" id="KAG2864993.1"/>
    </source>
</evidence>
<keyword evidence="4 6" id="KW-0949">S-adenosyl-L-methionine</keyword>
<dbReference type="PANTHER" id="PTHR22808">
    <property type="entry name" value="NCL1 YEAST -RELATED NOL1/NOP2/FMU SUN DOMAIN-CONTAINING"/>
    <property type="match status" value="1"/>
</dbReference>
<evidence type="ECO:0000256" key="6">
    <source>
        <dbReference type="PROSITE-ProRule" id="PRU01023"/>
    </source>
</evidence>
<comment type="similarity">
    <text evidence="1 6">Belongs to the class I-like SAM-binding methyltransferase superfamily. RsmB/NOP family.</text>
</comment>
<dbReference type="Gene3D" id="3.40.50.150">
    <property type="entry name" value="Vaccinia Virus protein VP39"/>
    <property type="match status" value="1"/>
</dbReference>
<dbReference type="InterPro" id="IPR049560">
    <property type="entry name" value="MeTrfase_RsmB-F_NOP2_cat"/>
</dbReference>
<dbReference type="EMBL" id="RCMV01000048">
    <property type="protein sequence ID" value="KAG3226838.1"/>
    <property type="molecule type" value="Genomic_DNA"/>
</dbReference>
<keyword evidence="5 6" id="KW-0694">RNA-binding</keyword>
<evidence type="ECO:0000313" key="14">
    <source>
        <dbReference type="Proteomes" id="UP000251314"/>
    </source>
</evidence>
<dbReference type="InterPro" id="IPR023267">
    <property type="entry name" value="RCMT"/>
</dbReference>
<dbReference type="GO" id="GO:0001510">
    <property type="term" value="P:RNA methylation"/>
    <property type="evidence" value="ECO:0007669"/>
    <property type="project" value="InterPro"/>
</dbReference>
<dbReference type="PROSITE" id="PS01153">
    <property type="entry name" value="NOL1_NOP2_SUN"/>
    <property type="match status" value="1"/>
</dbReference>
<evidence type="ECO:0000313" key="11">
    <source>
        <dbReference type="EMBL" id="KAG2994410.1"/>
    </source>
</evidence>
<keyword evidence="2 6" id="KW-0489">Methyltransferase</keyword>
<dbReference type="Proteomes" id="UP000774804">
    <property type="component" value="Unassembled WGS sequence"/>
</dbReference>
<dbReference type="PRINTS" id="PR02008">
    <property type="entry name" value="RCMTFAMILY"/>
</dbReference>
<evidence type="ECO:0000256" key="1">
    <source>
        <dbReference type="ARBA" id="ARBA00007494"/>
    </source>
</evidence>
<dbReference type="EMBL" id="RCML01000060">
    <property type="protein sequence ID" value="KAG2994410.1"/>
    <property type="molecule type" value="Genomic_DNA"/>
</dbReference>
<gene>
    <name evidence="13" type="ORF">PC110_g707</name>
    <name evidence="8" type="ORF">PC113_g4073</name>
    <name evidence="9" type="ORF">PC115_g3894</name>
    <name evidence="10" type="ORF">PC117_g808</name>
    <name evidence="11" type="ORF">PC118_g3508</name>
    <name evidence="12" type="ORF">PC129_g2594</name>
</gene>
<evidence type="ECO:0000313" key="13">
    <source>
        <dbReference type="EMBL" id="RAW43171.1"/>
    </source>
</evidence>
<dbReference type="EMBL" id="MJFZ01000007">
    <property type="protein sequence ID" value="RAW43171.1"/>
    <property type="molecule type" value="Genomic_DNA"/>
</dbReference>
<proteinExistence type="inferred from homology"/>
<dbReference type="PANTHER" id="PTHR22808:SF1">
    <property type="entry name" value="RNA CYTOSINE-C(5)-METHYLTRANSFERASE NSUN2-RELATED"/>
    <property type="match status" value="1"/>
</dbReference>
<comment type="caution">
    <text evidence="13">The sequence shown here is derived from an EMBL/GenBank/DDBJ whole genome shotgun (WGS) entry which is preliminary data.</text>
</comment>
<feature type="binding site" evidence="6">
    <location>
        <position position="249"/>
    </location>
    <ligand>
        <name>S-adenosyl-L-methionine</name>
        <dbReference type="ChEBI" id="CHEBI:59789"/>
    </ligand>
</feature>
<dbReference type="InterPro" id="IPR018314">
    <property type="entry name" value="RsmB/NOL1/NOP2-like_CS"/>
</dbReference>
<feature type="domain" description="SAM-dependent MTase RsmB/NOP-type" evidence="7">
    <location>
        <begin position="38"/>
        <end position="422"/>
    </location>
</feature>
<dbReference type="Proteomes" id="UP000697107">
    <property type="component" value="Unassembled WGS sequence"/>
</dbReference>
<name>A0A329T379_9STRA</name>
<dbReference type="Proteomes" id="UP000736787">
    <property type="component" value="Unassembled WGS sequence"/>
</dbReference>
<dbReference type="Proteomes" id="UP000251314">
    <property type="component" value="Unassembled WGS sequence"/>
</dbReference>
<evidence type="ECO:0000259" key="7">
    <source>
        <dbReference type="PROSITE" id="PS51686"/>
    </source>
</evidence>
<keyword evidence="14" id="KW-1185">Reference proteome</keyword>
<reference evidence="13 14" key="1">
    <citation type="submission" date="2018-01" db="EMBL/GenBank/DDBJ databases">
        <title>Draft genome of the strawberry crown rot pathogen Phytophthora cactorum.</title>
        <authorList>
            <person name="Armitage A.D."/>
            <person name="Lysoe E."/>
            <person name="Nellist C.F."/>
            <person name="Harrison R.J."/>
            <person name="Brurberg M.B."/>
        </authorList>
    </citation>
    <scope>NUCLEOTIDE SEQUENCE [LARGE SCALE GENOMIC DNA]</scope>
    <source>
        <strain evidence="13 14">10300</strain>
    </source>
</reference>
<dbReference type="Pfam" id="PF25376">
    <property type="entry name" value="Pre-PUA_NSUN2"/>
    <property type="match status" value="1"/>
</dbReference>
<evidence type="ECO:0000256" key="2">
    <source>
        <dbReference type="ARBA" id="ARBA00022603"/>
    </source>
</evidence>
<dbReference type="InterPro" id="IPR001678">
    <property type="entry name" value="MeTrfase_RsmB-F_NOP2_dom"/>
</dbReference>
<dbReference type="InterPro" id="IPR029063">
    <property type="entry name" value="SAM-dependent_MTases_sf"/>
</dbReference>
<dbReference type="GO" id="GO:0008173">
    <property type="term" value="F:RNA methyltransferase activity"/>
    <property type="evidence" value="ECO:0007669"/>
    <property type="project" value="InterPro"/>
</dbReference>
<organism evidence="13 14">
    <name type="scientific">Phytophthora cactorum</name>
    <dbReference type="NCBI Taxonomy" id="29920"/>
    <lineage>
        <taxon>Eukaryota</taxon>
        <taxon>Sar</taxon>
        <taxon>Stramenopiles</taxon>
        <taxon>Oomycota</taxon>
        <taxon>Peronosporomycetes</taxon>
        <taxon>Peronosporales</taxon>
        <taxon>Peronosporaceae</taxon>
        <taxon>Phytophthora</taxon>
    </lineage>
</organism>
<comment type="caution">
    <text evidence="6">Lacks conserved residue(s) required for the propagation of feature annotation.</text>
</comment>
<dbReference type="SUPFAM" id="SSF53335">
    <property type="entry name" value="S-adenosyl-L-methionine-dependent methyltransferases"/>
    <property type="match status" value="1"/>
</dbReference>
<evidence type="ECO:0000313" key="9">
    <source>
        <dbReference type="EMBL" id="KAG2938044.1"/>
    </source>
</evidence>
<feature type="active site" description="Nucleophile" evidence="6">
    <location>
        <position position="304"/>
    </location>
</feature>
<accession>A0A329T379</accession>
<reference evidence="8" key="2">
    <citation type="submission" date="2018-10" db="EMBL/GenBank/DDBJ databases">
        <title>Effector identification in a new, highly contiguous assembly of the strawberry crown rot pathogen Phytophthora cactorum.</title>
        <authorList>
            <person name="Armitage A.D."/>
            <person name="Nellist C.F."/>
            <person name="Bates H."/>
            <person name="Vickerstaff R.J."/>
            <person name="Harrison R.J."/>
        </authorList>
    </citation>
    <scope>NUCLEOTIDE SEQUENCE</scope>
    <source>
        <strain evidence="8">15-7</strain>
        <strain evidence="9">4032</strain>
        <strain evidence="10">4040</strain>
        <strain evidence="11">P415</strain>
        <strain evidence="12">P421</strain>
    </source>
</reference>
<dbReference type="AlphaFoldDB" id="A0A329T379"/>
<evidence type="ECO:0000256" key="5">
    <source>
        <dbReference type="ARBA" id="ARBA00022884"/>
    </source>
</evidence>
<dbReference type="EMBL" id="RCMG01000067">
    <property type="protein sequence ID" value="KAG2864993.1"/>
    <property type="molecule type" value="Genomic_DNA"/>
</dbReference>
<dbReference type="Proteomes" id="UP000760860">
    <property type="component" value="Unassembled WGS sequence"/>
</dbReference>
<evidence type="ECO:0000256" key="4">
    <source>
        <dbReference type="ARBA" id="ARBA00022691"/>
    </source>
</evidence>